<organism evidence="1 2">
    <name type="scientific">Gossypium stocksii</name>
    <dbReference type="NCBI Taxonomy" id="47602"/>
    <lineage>
        <taxon>Eukaryota</taxon>
        <taxon>Viridiplantae</taxon>
        <taxon>Streptophyta</taxon>
        <taxon>Embryophyta</taxon>
        <taxon>Tracheophyta</taxon>
        <taxon>Spermatophyta</taxon>
        <taxon>Magnoliopsida</taxon>
        <taxon>eudicotyledons</taxon>
        <taxon>Gunneridae</taxon>
        <taxon>Pentapetalae</taxon>
        <taxon>rosids</taxon>
        <taxon>malvids</taxon>
        <taxon>Malvales</taxon>
        <taxon>Malvaceae</taxon>
        <taxon>Malvoideae</taxon>
        <taxon>Gossypium</taxon>
    </lineage>
</organism>
<gene>
    <name evidence="1" type="ORF">J1N35_045716</name>
</gene>
<dbReference type="EMBL" id="JAIQCV010000013">
    <property type="protein sequence ID" value="KAH1033542.1"/>
    <property type="molecule type" value="Genomic_DNA"/>
</dbReference>
<dbReference type="AlphaFoldDB" id="A0A9D3UC30"/>
<protein>
    <submittedName>
        <fullName evidence="1">Uncharacterized protein</fullName>
    </submittedName>
</protein>
<evidence type="ECO:0000313" key="1">
    <source>
        <dbReference type="EMBL" id="KAH1033542.1"/>
    </source>
</evidence>
<proteinExistence type="predicted"/>
<comment type="caution">
    <text evidence="1">The sequence shown here is derived from an EMBL/GenBank/DDBJ whole genome shotgun (WGS) entry which is preliminary data.</text>
</comment>
<reference evidence="1 2" key="1">
    <citation type="journal article" date="2021" name="Plant Biotechnol. J.">
        <title>Multi-omics assisted identification of the key and species-specific regulatory components of drought-tolerant mechanisms in Gossypium stocksii.</title>
        <authorList>
            <person name="Yu D."/>
            <person name="Ke L."/>
            <person name="Zhang D."/>
            <person name="Wu Y."/>
            <person name="Sun Y."/>
            <person name="Mei J."/>
            <person name="Sun J."/>
            <person name="Sun Y."/>
        </authorList>
    </citation>
    <scope>NUCLEOTIDE SEQUENCE [LARGE SCALE GENOMIC DNA]</scope>
    <source>
        <strain evidence="2">cv. E1</strain>
        <tissue evidence="1">Leaf</tissue>
    </source>
</reference>
<keyword evidence="2" id="KW-1185">Reference proteome</keyword>
<feature type="non-terminal residue" evidence="1">
    <location>
        <position position="1"/>
    </location>
</feature>
<accession>A0A9D3UC30</accession>
<name>A0A9D3UC30_9ROSI</name>
<dbReference type="Proteomes" id="UP000828251">
    <property type="component" value="Unassembled WGS sequence"/>
</dbReference>
<dbReference type="OrthoDB" id="1701901at2759"/>
<evidence type="ECO:0000313" key="2">
    <source>
        <dbReference type="Proteomes" id="UP000828251"/>
    </source>
</evidence>
<sequence length="66" mass="7603">VQYQDPIFGIATVYEDKSTSRCALEHGESFCLIRVRVDPSQIVFGWDITLQASTKGRSTRVNRWLR</sequence>